<sequence>MDFWRLIEGRRSIRKYKSDPVEPEKVAKILEAALRAPSSRNLKPWEFIAVTEPALIAQLARARSHNAFLKEAPLAIVVCADPAKCDVWVEDAAIAATFIGLAAAALGLGHCWLQIRQRDHSPDQTAEEYVRAVLRIPEHLKVEAIVAIGYPAEEKPGHPRTGLAFDKLHHNVYGEPFTGLP</sequence>
<keyword evidence="8" id="KW-1185">Reference proteome</keyword>
<dbReference type="GO" id="GO:0016491">
    <property type="term" value="F:oxidoreductase activity"/>
    <property type="evidence" value="ECO:0007669"/>
    <property type="project" value="UniProtKB-KW"/>
</dbReference>
<reference evidence="7" key="1">
    <citation type="submission" date="2020-06" db="EMBL/GenBank/DDBJ databases">
        <title>Novel chitinolytic bacterium.</title>
        <authorList>
            <person name="Ungkulpasvich U."/>
            <person name="Kosugi A."/>
            <person name="Uke A."/>
        </authorList>
    </citation>
    <scope>NUCLEOTIDE SEQUENCE</scope>
    <source>
        <strain evidence="7">UUS1-1</strain>
    </source>
</reference>
<comment type="similarity">
    <text evidence="2">Belongs to the nitroreductase family.</text>
</comment>
<protein>
    <submittedName>
        <fullName evidence="7">Nitroreductase family protein</fullName>
    </submittedName>
</protein>
<evidence type="ECO:0000259" key="6">
    <source>
        <dbReference type="Pfam" id="PF00881"/>
    </source>
</evidence>
<dbReference type="AlphaFoldDB" id="A0A8J6HYW2"/>
<evidence type="ECO:0000256" key="4">
    <source>
        <dbReference type="ARBA" id="ARBA00022643"/>
    </source>
</evidence>
<dbReference type="Gene3D" id="3.40.109.10">
    <property type="entry name" value="NADH Oxidase"/>
    <property type="match status" value="1"/>
</dbReference>
<dbReference type="InterPro" id="IPR029479">
    <property type="entry name" value="Nitroreductase"/>
</dbReference>
<dbReference type="PANTHER" id="PTHR43673">
    <property type="entry name" value="NAD(P)H NITROREDUCTASE YDGI-RELATED"/>
    <property type="match status" value="1"/>
</dbReference>
<dbReference type="SUPFAM" id="SSF55469">
    <property type="entry name" value="FMN-dependent nitroreductase-like"/>
    <property type="match status" value="1"/>
</dbReference>
<comment type="cofactor">
    <cofactor evidence="1">
        <name>FMN</name>
        <dbReference type="ChEBI" id="CHEBI:58210"/>
    </cofactor>
</comment>
<keyword evidence="3" id="KW-0285">Flavoprotein</keyword>
<feature type="domain" description="Nitroreductase" evidence="6">
    <location>
        <begin position="7"/>
        <end position="61"/>
    </location>
</feature>
<evidence type="ECO:0000256" key="1">
    <source>
        <dbReference type="ARBA" id="ARBA00001917"/>
    </source>
</evidence>
<proteinExistence type="inferred from homology"/>
<evidence type="ECO:0000313" key="8">
    <source>
        <dbReference type="Proteomes" id="UP000657177"/>
    </source>
</evidence>
<accession>A0A8J6HYW2</accession>
<evidence type="ECO:0000256" key="2">
    <source>
        <dbReference type="ARBA" id="ARBA00007118"/>
    </source>
</evidence>
<dbReference type="PANTHER" id="PTHR43673:SF2">
    <property type="entry name" value="NITROREDUCTASE"/>
    <property type="match status" value="1"/>
</dbReference>
<dbReference type="Pfam" id="PF00881">
    <property type="entry name" value="Nitroreductase"/>
    <property type="match status" value="1"/>
</dbReference>
<dbReference type="Proteomes" id="UP000657177">
    <property type="component" value="Unassembled WGS sequence"/>
</dbReference>
<gene>
    <name evidence="7" type="ORF">G5B42_01385</name>
</gene>
<evidence type="ECO:0000256" key="3">
    <source>
        <dbReference type="ARBA" id="ARBA00022630"/>
    </source>
</evidence>
<keyword evidence="4" id="KW-0288">FMN</keyword>
<keyword evidence="5" id="KW-0560">Oxidoreductase</keyword>
<organism evidence="7 8">
    <name type="scientific">Capillibacterium thermochitinicola</name>
    <dbReference type="NCBI Taxonomy" id="2699427"/>
    <lineage>
        <taxon>Bacteria</taxon>
        <taxon>Bacillati</taxon>
        <taxon>Bacillota</taxon>
        <taxon>Capillibacterium</taxon>
    </lineage>
</organism>
<dbReference type="InterPro" id="IPR000415">
    <property type="entry name" value="Nitroreductase-like"/>
</dbReference>
<dbReference type="CDD" id="cd02151">
    <property type="entry name" value="nitroreductase"/>
    <property type="match status" value="1"/>
</dbReference>
<name>A0A8J6HYW2_9FIRM</name>
<evidence type="ECO:0000256" key="5">
    <source>
        <dbReference type="ARBA" id="ARBA00023002"/>
    </source>
</evidence>
<evidence type="ECO:0000313" key="7">
    <source>
        <dbReference type="EMBL" id="MBA2132208.1"/>
    </source>
</evidence>
<dbReference type="EMBL" id="JAAKDE010000002">
    <property type="protein sequence ID" value="MBA2132208.1"/>
    <property type="molecule type" value="Genomic_DNA"/>
</dbReference>
<comment type="caution">
    <text evidence="7">The sequence shown here is derived from an EMBL/GenBank/DDBJ whole genome shotgun (WGS) entry which is preliminary data.</text>
</comment>
<dbReference type="RefSeq" id="WP_181338660.1">
    <property type="nucleotide sequence ID" value="NZ_JAAKDE010000002.1"/>
</dbReference>